<dbReference type="AlphaFoldDB" id="A0A1Z5IF69"/>
<dbReference type="Gene3D" id="3.20.20.410">
    <property type="entry name" value="Protein of unknown function UPF0759"/>
    <property type="match status" value="1"/>
</dbReference>
<organism evidence="1 2">
    <name type="scientific">Secundilactobacillus mixtipabuli</name>
    <dbReference type="NCBI Taxonomy" id="1435342"/>
    <lineage>
        <taxon>Bacteria</taxon>
        <taxon>Bacillati</taxon>
        <taxon>Bacillota</taxon>
        <taxon>Bacilli</taxon>
        <taxon>Lactobacillales</taxon>
        <taxon>Lactobacillaceae</taxon>
        <taxon>Secundilactobacillus</taxon>
    </lineage>
</organism>
<keyword evidence="2" id="KW-1185">Reference proteome</keyword>
<reference evidence="1 2" key="1">
    <citation type="submission" date="2015-11" db="EMBL/GenBank/DDBJ databases">
        <title>Draft genome sequences of new species of the genus Lactobacillus isolated from orchardgrass silage.</title>
        <authorList>
            <person name="Tohno M."/>
            <person name="Tanizawa Y."/>
            <person name="Arita M."/>
        </authorList>
    </citation>
    <scope>NUCLEOTIDE SEQUENCE [LARGE SCALE GENOMIC DNA]</scope>
    <source>
        <strain evidence="1 2">IWT30</strain>
    </source>
</reference>
<dbReference type="InterPro" id="IPR036520">
    <property type="entry name" value="UPF0759_sf"/>
</dbReference>
<protein>
    <recommendedName>
        <fullName evidence="3">DUF72 domain-containing protein</fullName>
    </recommendedName>
</protein>
<accession>A0A1Z5IF69</accession>
<evidence type="ECO:0000313" key="2">
    <source>
        <dbReference type="Proteomes" id="UP000198374"/>
    </source>
</evidence>
<dbReference type="SUPFAM" id="SSF117396">
    <property type="entry name" value="TM1631-like"/>
    <property type="match status" value="1"/>
</dbReference>
<sequence>MITIGLTTWKEHPALIQDVQRDVTLPEYAAVLPVVELDTPFYGIPRATTVENWQKQVPEKFQFILKANKLMTKHDYGQETASEEERQQAFNEYRRMVRPLVKAHQLKTVLFQFPPFFQRTTENLQWLFEIRDQMADLPIAVEFRNPSWYDPALTADLMRYLKGLNMTHVIVDEPHRLNDGVPFVPKVADDRLALVRLHGRNEKGWFNQGKDWRGVRTLYRYDDHELADFAETVTQLATQAQEVCVIFNNNSGRDAAPNALALRDLLHLSWQGLGPQQMSLF</sequence>
<dbReference type="Pfam" id="PF01904">
    <property type="entry name" value="DUF72"/>
    <property type="match status" value="1"/>
</dbReference>
<dbReference type="RefSeq" id="WP_089110052.1">
    <property type="nucleotide sequence ID" value="NZ_BCMF01000015.1"/>
</dbReference>
<dbReference type="EMBL" id="BCMF01000015">
    <property type="protein sequence ID" value="GAX00288.1"/>
    <property type="molecule type" value="Genomic_DNA"/>
</dbReference>
<dbReference type="PANTHER" id="PTHR30348">
    <property type="entry name" value="UNCHARACTERIZED PROTEIN YECE"/>
    <property type="match status" value="1"/>
</dbReference>
<comment type="caution">
    <text evidence="1">The sequence shown here is derived from an EMBL/GenBank/DDBJ whole genome shotgun (WGS) entry which is preliminary data.</text>
</comment>
<name>A0A1Z5IF69_9LACO</name>
<dbReference type="PANTHER" id="PTHR30348:SF13">
    <property type="entry name" value="UPF0759 PROTEIN YUNF"/>
    <property type="match status" value="1"/>
</dbReference>
<dbReference type="InterPro" id="IPR002763">
    <property type="entry name" value="DUF72"/>
</dbReference>
<gene>
    <name evidence="1" type="ORF">IWT30_02274</name>
</gene>
<dbReference type="Proteomes" id="UP000198374">
    <property type="component" value="Unassembled WGS sequence"/>
</dbReference>
<evidence type="ECO:0000313" key="1">
    <source>
        <dbReference type="EMBL" id="GAX00288.1"/>
    </source>
</evidence>
<evidence type="ECO:0008006" key="3">
    <source>
        <dbReference type="Google" id="ProtNLM"/>
    </source>
</evidence>
<dbReference type="OrthoDB" id="9780310at2"/>
<proteinExistence type="predicted"/>